<reference evidence="2" key="1">
    <citation type="journal article" date="2019" name="Int. J. Syst. Evol. Microbiol.">
        <title>The Global Catalogue of Microorganisms (GCM) 10K type strain sequencing project: providing services to taxonomists for standard genome sequencing and annotation.</title>
        <authorList>
            <consortium name="The Broad Institute Genomics Platform"/>
            <consortium name="The Broad Institute Genome Sequencing Center for Infectious Disease"/>
            <person name="Wu L."/>
            <person name="Ma J."/>
        </authorList>
    </citation>
    <scope>NUCLEOTIDE SEQUENCE [LARGE SCALE GENOMIC DNA]</scope>
    <source>
        <strain evidence="2">JCM 6921</strain>
    </source>
</reference>
<keyword evidence="2" id="KW-1185">Reference proteome</keyword>
<sequence length="156" mass="17079">MISNDQSTRENNTPGRSITLEIDQFGALFQVTYQVSEFPESRLLNTGCTADDLRSLITTLRSVRAKLEDASLVRLSLVSEGAGDVDRSASVKESGVGDESVREVGAAVPLRIAERWHDLARIAVDGLGPREVFLRTGYRPDEVDSMMAVLKSISPR</sequence>
<accession>A0ABP5VVG9</accession>
<proteinExistence type="predicted"/>
<dbReference type="Proteomes" id="UP001500058">
    <property type="component" value="Unassembled WGS sequence"/>
</dbReference>
<protein>
    <submittedName>
        <fullName evidence="1">Uncharacterized protein</fullName>
    </submittedName>
</protein>
<name>A0ABP5VVG9_9ACTN</name>
<evidence type="ECO:0000313" key="1">
    <source>
        <dbReference type="EMBL" id="GAA2412927.1"/>
    </source>
</evidence>
<dbReference type="RefSeq" id="WP_344633200.1">
    <property type="nucleotide sequence ID" value="NZ_BAAATJ010000029.1"/>
</dbReference>
<evidence type="ECO:0000313" key="2">
    <source>
        <dbReference type="Proteomes" id="UP001500058"/>
    </source>
</evidence>
<gene>
    <name evidence="1" type="ORF">GCM10010420_47980</name>
</gene>
<comment type="caution">
    <text evidence="1">The sequence shown here is derived from an EMBL/GenBank/DDBJ whole genome shotgun (WGS) entry which is preliminary data.</text>
</comment>
<organism evidence="1 2">
    <name type="scientific">Streptomyces glaucosporus</name>
    <dbReference type="NCBI Taxonomy" id="284044"/>
    <lineage>
        <taxon>Bacteria</taxon>
        <taxon>Bacillati</taxon>
        <taxon>Actinomycetota</taxon>
        <taxon>Actinomycetes</taxon>
        <taxon>Kitasatosporales</taxon>
        <taxon>Streptomycetaceae</taxon>
        <taxon>Streptomyces</taxon>
    </lineage>
</organism>
<dbReference type="EMBL" id="BAAATJ010000029">
    <property type="protein sequence ID" value="GAA2412927.1"/>
    <property type="molecule type" value="Genomic_DNA"/>
</dbReference>